<evidence type="ECO:0000313" key="2">
    <source>
        <dbReference type="Proteomes" id="UP001295740"/>
    </source>
</evidence>
<comment type="caution">
    <text evidence="1">The sequence shown here is derived from an EMBL/GenBank/DDBJ whole genome shotgun (WGS) entry which is preliminary data.</text>
</comment>
<evidence type="ECO:0000313" key="1">
    <source>
        <dbReference type="EMBL" id="CAJ2503263.1"/>
    </source>
</evidence>
<reference evidence="1" key="1">
    <citation type="submission" date="2023-10" db="EMBL/GenBank/DDBJ databases">
        <authorList>
            <person name="Hackl T."/>
        </authorList>
    </citation>
    <scope>NUCLEOTIDE SEQUENCE</scope>
</reference>
<proteinExistence type="predicted"/>
<dbReference type="AlphaFoldDB" id="A0AAI8VF54"/>
<keyword evidence="2" id="KW-1185">Reference proteome</keyword>
<protein>
    <submittedName>
        <fullName evidence="1">Uu.00g106570.m01.CDS01</fullName>
    </submittedName>
</protein>
<sequence>MQLKRRIDSTPQDLEDCILHMMDQIYPRHQREAYTLLALVLAYTKVGSAGHGNPLCITASGASSFINCFHELERDRVKGIDTQLATGCFDIPTTDTYVPRAEQLNGRYNGLLELQTRSFDLYGNSGGEFIVELGTVGVTHRSIVETLQKYLRARLCRQDTTALDISRWACHIAHYEFVKVLPGKYEQLRKDFTRNRITSLLHVLVHIGCMKHPYVLEHLHHIETVRFTFWGGSRVPYSEPVTVVARNILLIGWTPSILVFAALRGPPESLEYVIYATRGKAVTSNRTLVSQLLLSLHHWQLVDTSAAVNSLLQESFSSLDDATHELGRKVIRDALRNWTGVIYNGPKEPDMVNMPWSLVEVWLSHGVNSQSKVAKQGAWIHIYEPERFEWRTKDSDEIWSDDPLQAVLNEEVVTMTLRDVVAYERPYNMERLLELIDRNMLRIEAEEAAENVTMFGEMPSPEVLEAED</sequence>
<accession>A0AAI8VF54</accession>
<name>A0AAI8VF54_9PEZI</name>
<dbReference type="Proteomes" id="UP001295740">
    <property type="component" value="Unassembled WGS sequence"/>
</dbReference>
<dbReference type="EMBL" id="CAUWAG010000004">
    <property type="protein sequence ID" value="CAJ2503263.1"/>
    <property type="molecule type" value="Genomic_DNA"/>
</dbReference>
<gene>
    <name evidence="1" type="ORF">KHLLAP_LOCUS3731</name>
</gene>
<organism evidence="1 2">
    <name type="scientific">Anthostomella pinea</name>
    <dbReference type="NCBI Taxonomy" id="933095"/>
    <lineage>
        <taxon>Eukaryota</taxon>
        <taxon>Fungi</taxon>
        <taxon>Dikarya</taxon>
        <taxon>Ascomycota</taxon>
        <taxon>Pezizomycotina</taxon>
        <taxon>Sordariomycetes</taxon>
        <taxon>Xylariomycetidae</taxon>
        <taxon>Xylariales</taxon>
        <taxon>Xylariaceae</taxon>
        <taxon>Anthostomella</taxon>
    </lineage>
</organism>